<comment type="caution">
    <text evidence="1">The sequence shown here is derived from an EMBL/GenBank/DDBJ whole genome shotgun (WGS) entry which is preliminary data.</text>
</comment>
<accession>A0A9D4BV58</accession>
<protein>
    <submittedName>
        <fullName evidence="1">Uncharacterized protein</fullName>
    </submittedName>
</protein>
<dbReference type="AlphaFoldDB" id="A0A9D4BV58"/>
<sequence length="137" mass="15589">MKFIAPALCYDGLGNTLLSSDLFAEFDPEIKRSGPPTPFIFGPIRLDRVSALRCHSTVLLKQWAERPRHWPPPDVVKKVIYLGACLTPAGFKDSPYKHVEWRICFNSGETEIVNSLTDTQLKVYVMLKMIVKDELRP</sequence>
<reference evidence="1" key="1">
    <citation type="journal article" date="2019" name="bioRxiv">
        <title>The Genome of the Zebra Mussel, Dreissena polymorpha: A Resource for Invasive Species Research.</title>
        <authorList>
            <person name="McCartney M.A."/>
            <person name="Auch B."/>
            <person name="Kono T."/>
            <person name="Mallez S."/>
            <person name="Zhang Y."/>
            <person name="Obille A."/>
            <person name="Becker A."/>
            <person name="Abrahante J.E."/>
            <person name="Garbe J."/>
            <person name="Badalamenti J.P."/>
            <person name="Herman A."/>
            <person name="Mangelson H."/>
            <person name="Liachko I."/>
            <person name="Sullivan S."/>
            <person name="Sone E.D."/>
            <person name="Koren S."/>
            <person name="Silverstein K.A.T."/>
            <person name="Beckman K.B."/>
            <person name="Gohl D.M."/>
        </authorList>
    </citation>
    <scope>NUCLEOTIDE SEQUENCE</scope>
    <source>
        <strain evidence="1">Duluth1</strain>
        <tissue evidence="1">Whole animal</tissue>
    </source>
</reference>
<name>A0A9D4BV58_DREPO</name>
<proteinExistence type="predicted"/>
<organism evidence="1 2">
    <name type="scientific">Dreissena polymorpha</name>
    <name type="common">Zebra mussel</name>
    <name type="synonym">Mytilus polymorpha</name>
    <dbReference type="NCBI Taxonomy" id="45954"/>
    <lineage>
        <taxon>Eukaryota</taxon>
        <taxon>Metazoa</taxon>
        <taxon>Spiralia</taxon>
        <taxon>Lophotrochozoa</taxon>
        <taxon>Mollusca</taxon>
        <taxon>Bivalvia</taxon>
        <taxon>Autobranchia</taxon>
        <taxon>Heteroconchia</taxon>
        <taxon>Euheterodonta</taxon>
        <taxon>Imparidentia</taxon>
        <taxon>Neoheterodontei</taxon>
        <taxon>Myida</taxon>
        <taxon>Dreissenoidea</taxon>
        <taxon>Dreissenidae</taxon>
        <taxon>Dreissena</taxon>
    </lineage>
</organism>
<evidence type="ECO:0000313" key="1">
    <source>
        <dbReference type="EMBL" id="KAH3707208.1"/>
    </source>
</evidence>
<reference evidence="1" key="2">
    <citation type="submission" date="2020-11" db="EMBL/GenBank/DDBJ databases">
        <authorList>
            <person name="McCartney M.A."/>
            <person name="Auch B."/>
            <person name="Kono T."/>
            <person name="Mallez S."/>
            <person name="Becker A."/>
            <person name="Gohl D.M."/>
            <person name="Silverstein K.A.T."/>
            <person name="Koren S."/>
            <person name="Bechman K.B."/>
            <person name="Herman A."/>
            <person name="Abrahante J.E."/>
            <person name="Garbe J."/>
        </authorList>
    </citation>
    <scope>NUCLEOTIDE SEQUENCE</scope>
    <source>
        <strain evidence="1">Duluth1</strain>
        <tissue evidence="1">Whole animal</tissue>
    </source>
</reference>
<evidence type="ECO:0000313" key="2">
    <source>
        <dbReference type="Proteomes" id="UP000828390"/>
    </source>
</evidence>
<dbReference type="Proteomes" id="UP000828390">
    <property type="component" value="Unassembled WGS sequence"/>
</dbReference>
<keyword evidence="2" id="KW-1185">Reference proteome</keyword>
<dbReference type="EMBL" id="JAIWYP010000014">
    <property type="protein sequence ID" value="KAH3707208.1"/>
    <property type="molecule type" value="Genomic_DNA"/>
</dbReference>
<gene>
    <name evidence="1" type="ORF">DPMN_066607</name>
</gene>